<dbReference type="Gene3D" id="3.40.630.10">
    <property type="entry name" value="Zn peptidases"/>
    <property type="match status" value="1"/>
</dbReference>
<dbReference type="STRING" id="494026.PGLA_24035"/>
<gene>
    <name evidence="1" type="ORF">PGLA_24035</name>
</gene>
<dbReference type="AlphaFoldDB" id="A0A168D8R4"/>
<dbReference type="SUPFAM" id="SSF55031">
    <property type="entry name" value="Bacterial exopeptidase dimerisation domain"/>
    <property type="match status" value="1"/>
</dbReference>
<keyword evidence="2" id="KW-1185">Reference proteome</keyword>
<name>A0A168D8R4_9BACL</name>
<evidence type="ECO:0000313" key="2">
    <source>
        <dbReference type="Proteomes" id="UP000076967"/>
    </source>
</evidence>
<dbReference type="GO" id="GO:0071713">
    <property type="term" value="F:para-aminobenzoyl-glutamate hydrolase activity"/>
    <property type="evidence" value="ECO:0007669"/>
    <property type="project" value="TreeGrafter"/>
</dbReference>
<reference evidence="1 2" key="1">
    <citation type="submission" date="2016-03" db="EMBL/GenBank/DDBJ databases">
        <title>Draft genome sequence of Paenibacillus glacialis DSM 22343.</title>
        <authorList>
            <person name="Shin S.-K."/>
            <person name="Yi H."/>
        </authorList>
    </citation>
    <scope>NUCLEOTIDE SEQUENCE [LARGE SCALE GENOMIC DNA]</scope>
    <source>
        <strain evidence="1 2">DSM 22343</strain>
    </source>
</reference>
<dbReference type="GO" id="GO:0005737">
    <property type="term" value="C:cytoplasm"/>
    <property type="evidence" value="ECO:0007669"/>
    <property type="project" value="TreeGrafter"/>
</dbReference>
<evidence type="ECO:0000313" key="1">
    <source>
        <dbReference type="EMBL" id="OAB33976.1"/>
    </source>
</evidence>
<dbReference type="PANTHER" id="PTHR30575:SF0">
    <property type="entry name" value="XAA-ARG DIPEPTIDASE"/>
    <property type="match status" value="1"/>
</dbReference>
<dbReference type="GO" id="GO:0046657">
    <property type="term" value="P:folic acid catabolic process"/>
    <property type="evidence" value="ECO:0007669"/>
    <property type="project" value="TreeGrafter"/>
</dbReference>
<organism evidence="1 2">
    <name type="scientific">Paenibacillus glacialis</name>
    <dbReference type="NCBI Taxonomy" id="494026"/>
    <lineage>
        <taxon>Bacteria</taxon>
        <taxon>Bacillati</taxon>
        <taxon>Bacillota</taxon>
        <taxon>Bacilli</taxon>
        <taxon>Bacillales</taxon>
        <taxon>Paenibacillaceae</taxon>
        <taxon>Paenibacillus</taxon>
    </lineage>
</organism>
<dbReference type="RefSeq" id="WP_068537719.1">
    <property type="nucleotide sequence ID" value="NZ_LVJH01000070.1"/>
</dbReference>
<protein>
    <submittedName>
        <fullName evidence="1">Uncharacterized protein</fullName>
    </submittedName>
</protein>
<accession>A0A168D8R4</accession>
<dbReference type="Proteomes" id="UP000076967">
    <property type="component" value="Unassembled WGS sequence"/>
</dbReference>
<dbReference type="Gene3D" id="3.30.70.360">
    <property type="match status" value="1"/>
</dbReference>
<dbReference type="InterPro" id="IPR052030">
    <property type="entry name" value="Peptidase_M20/M20A_hydrolases"/>
</dbReference>
<comment type="caution">
    <text evidence="1">The sequence shown here is derived from an EMBL/GenBank/DDBJ whole genome shotgun (WGS) entry which is preliminary data.</text>
</comment>
<sequence>MIDSTRIHYTITNGGIAPNIAPDKASTWYFLRGANRVQVDEVLERVIKIANGAALMTETEVSFEIKAGAYDLNVNNTLNQLMFKQRKTLALSNLRRKTKPLQKLWFKHSIQHHEKPLRKC</sequence>
<dbReference type="InterPro" id="IPR036264">
    <property type="entry name" value="Bact_exopeptidase_dim_dom"/>
</dbReference>
<proteinExistence type="predicted"/>
<dbReference type="PANTHER" id="PTHR30575">
    <property type="entry name" value="PEPTIDASE M20"/>
    <property type="match status" value="1"/>
</dbReference>
<dbReference type="GO" id="GO:0016805">
    <property type="term" value="F:dipeptidase activity"/>
    <property type="evidence" value="ECO:0007669"/>
    <property type="project" value="TreeGrafter"/>
</dbReference>
<dbReference type="EMBL" id="LVJH01000070">
    <property type="protein sequence ID" value="OAB33976.1"/>
    <property type="molecule type" value="Genomic_DNA"/>
</dbReference>